<dbReference type="GO" id="GO:0005085">
    <property type="term" value="F:guanyl-nucleotide exchange factor activity"/>
    <property type="evidence" value="ECO:0007669"/>
    <property type="project" value="InterPro"/>
</dbReference>
<feature type="compositionally biased region" description="Low complexity" evidence="1">
    <location>
        <begin position="297"/>
        <end position="308"/>
    </location>
</feature>
<feature type="domain" description="DH" evidence="2">
    <location>
        <begin position="386"/>
        <end position="576"/>
    </location>
</feature>
<evidence type="ECO:0000313" key="3">
    <source>
        <dbReference type="EMBL" id="KXT06081.1"/>
    </source>
</evidence>
<dbReference type="SUPFAM" id="SSF48065">
    <property type="entry name" value="DBL homology domain (DH-domain)"/>
    <property type="match status" value="1"/>
</dbReference>
<keyword evidence="4" id="KW-1185">Reference proteome</keyword>
<dbReference type="PANTHER" id="PTHR46572:SF1">
    <property type="entry name" value="RHO1 GUANINE NUCLEOTIDE EXCHANGE FACTOR TUS1"/>
    <property type="match status" value="1"/>
</dbReference>
<gene>
    <name evidence="3" type="ORF">AC578_1429</name>
</gene>
<dbReference type="InterPro" id="IPR052233">
    <property type="entry name" value="Rho-type_GEFs"/>
</dbReference>
<dbReference type="PANTHER" id="PTHR46572">
    <property type="entry name" value="RHO1 GDP-GTP EXCHANGE PROTEIN 1-RELATED"/>
    <property type="match status" value="1"/>
</dbReference>
<feature type="compositionally biased region" description="Polar residues" evidence="1">
    <location>
        <begin position="316"/>
        <end position="327"/>
    </location>
</feature>
<dbReference type="Pfam" id="PF00621">
    <property type="entry name" value="RhoGEF"/>
    <property type="match status" value="1"/>
</dbReference>
<dbReference type="Proteomes" id="UP000070133">
    <property type="component" value="Unassembled WGS sequence"/>
</dbReference>
<feature type="compositionally biased region" description="Basic and acidic residues" evidence="1">
    <location>
        <begin position="328"/>
        <end position="341"/>
    </location>
</feature>
<dbReference type="STRING" id="321146.A0A139HUD4"/>
<accession>A0A139HUD4</accession>
<dbReference type="SMART" id="SM00325">
    <property type="entry name" value="RhoGEF"/>
    <property type="match status" value="1"/>
</dbReference>
<dbReference type="OrthoDB" id="5365701at2759"/>
<dbReference type="Gene3D" id="1.20.900.10">
    <property type="entry name" value="Dbl homology (DH) domain"/>
    <property type="match status" value="1"/>
</dbReference>
<dbReference type="EMBL" id="LFZN01000008">
    <property type="protein sequence ID" value="KXT06081.1"/>
    <property type="molecule type" value="Genomic_DNA"/>
</dbReference>
<evidence type="ECO:0000313" key="4">
    <source>
        <dbReference type="Proteomes" id="UP000070133"/>
    </source>
</evidence>
<comment type="caution">
    <text evidence="3">The sequence shown here is derived from an EMBL/GenBank/DDBJ whole genome shotgun (WGS) entry which is preliminary data.</text>
</comment>
<dbReference type="InterPro" id="IPR035899">
    <property type="entry name" value="DBL_dom_sf"/>
</dbReference>
<protein>
    <recommendedName>
        <fullName evidence="2">DH domain-containing protein</fullName>
    </recommendedName>
</protein>
<dbReference type="PROSITE" id="PS50010">
    <property type="entry name" value="DH_2"/>
    <property type="match status" value="1"/>
</dbReference>
<feature type="region of interest" description="Disordered" evidence="1">
    <location>
        <begin position="285"/>
        <end position="349"/>
    </location>
</feature>
<sequence length="799" mass="89608">MDPLSITASVVGIGGAVASVVKGLKDVADKLKRSNLTIIALCSESSSVHAALGHIETLFRRHEDEMLTRFEEQPALASAFDTSLTGCALLYSCLEAEVADLRDALTRRGALDWTSRFKVVWKQDEMESLAGQVRGQSAALNLLLQGLQTDSIFELEKMLRDQHATLARIQETTESLRERYPDSEVPASIFDVRKTAESVFGHDSAIDNDREFAFDDIIVNSKAYRRAMALAEAQIRGKVQLDVEQAGVAAQGDYASDRTEVHARSEIRIPEANSNDAVVLVENTGSQGVSGRDISPEEAPSRPSSPSEMAQDRNTNHAAQSRSQAFKDSSHNHSYDGDRAVQDTAQQPGNRKYILVNSSGRMNDSLVIAFGLNAADLKAKTKEEVEFQHIMWEVVTSEARFIVTLRDFSSIYMDCLNDIPDWSKDIIRVALSRISIISDLHERRLFRPMLLRWEDDGPWTSFSAEPFLNLLSEGMDTMNEYCKAFPKVHRVIRMALNTSSRMSETFDRLRGDRRMNRLPWDAHLKGPITKWQRYSLMLDHALRRCKAETHLSSTTIAEIKRALGPLKAAIRNWDTAVIECEKLAKSEITGLQIDRLTSAIRPEFLDNLVRTVIARGYFPCKLGLQEPWTYLQVILYPNNIVFARDTTRVTPPHGLDRLSISRRPAERHTKVLSEDDLLEQTPPQSLHVLHEIKLGEMSASDLLVGDPIRLGAFTQGRGEIPSGTTIYPLGFHDSSNSETTNLDNGKTLVTSLSRPSELVQPPAYMFGFLEDARTGDKRIRGNRYREDWHVMIVEQLATT</sequence>
<reference evidence="3 4" key="1">
    <citation type="submission" date="2015-07" db="EMBL/GenBank/DDBJ databases">
        <title>Comparative genomics of the Sigatoka disease complex on banana suggests a link between parallel evolutionary changes in Pseudocercospora fijiensis and Pseudocercospora eumusae and increased virulence on the banana host.</title>
        <authorList>
            <person name="Chang T.-C."/>
            <person name="Salvucci A."/>
            <person name="Crous P.W."/>
            <person name="Stergiopoulos I."/>
        </authorList>
    </citation>
    <scope>NUCLEOTIDE SEQUENCE [LARGE SCALE GENOMIC DNA]</scope>
    <source>
        <strain evidence="3 4">CBS 114824</strain>
    </source>
</reference>
<dbReference type="AlphaFoldDB" id="A0A139HUD4"/>
<name>A0A139HUD4_9PEZI</name>
<dbReference type="InterPro" id="IPR000219">
    <property type="entry name" value="DH_dom"/>
</dbReference>
<evidence type="ECO:0000259" key="2">
    <source>
        <dbReference type="PROSITE" id="PS50010"/>
    </source>
</evidence>
<proteinExistence type="predicted"/>
<evidence type="ECO:0000256" key="1">
    <source>
        <dbReference type="SAM" id="MobiDB-lite"/>
    </source>
</evidence>
<organism evidence="3 4">
    <name type="scientific">Pseudocercospora eumusae</name>
    <dbReference type="NCBI Taxonomy" id="321146"/>
    <lineage>
        <taxon>Eukaryota</taxon>
        <taxon>Fungi</taxon>
        <taxon>Dikarya</taxon>
        <taxon>Ascomycota</taxon>
        <taxon>Pezizomycotina</taxon>
        <taxon>Dothideomycetes</taxon>
        <taxon>Dothideomycetidae</taxon>
        <taxon>Mycosphaerellales</taxon>
        <taxon>Mycosphaerellaceae</taxon>
        <taxon>Pseudocercospora</taxon>
    </lineage>
</organism>